<reference evidence="1" key="2">
    <citation type="submission" date="2020-06" db="EMBL/GenBank/DDBJ databases">
        <authorList>
            <person name="Sheffer M."/>
        </authorList>
    </citation>
    <scope>NUCLEOTIDE SEQUENCE</scope>
</reference>
<comment type="caution">
    <text evidence="1">The sequence shown here is derived from an EMBL/GenBank/DDBJ whole genome shotgun (WGS) entry which is preliminary data.</text>
</comment>
<protein>
    <submittedName>
        <fullName evidence="1">Uncharacterized protein</fullName>
    </submittedName>
</protein>
<name>A0A8T0EWH8_ARGBR</name>
<evidence type="ECO:0000313" key="1">
    <source>
        <dbReference type="EMBL" id="KAF8778645.1"/>
    </source>
</evidence>
<reference evidence="1" key="1">
    <citation type="journal article" date="2020" name="bioRxiv">
        <title>Chromosome-level reference genome of the European wasp spider Argiope bruennichi: a resource for studies on range expansion and evolutionary adaptation.</title>
        <authorList>
            <person name="Sheffer M.M."/>
            <person name="Hoppe A."/>
            <person name="Krehenwinkel H."/>
            <person name="Uhl G."/>
            <person name="Kuss A.W."/>
            <person name="Jensen L."/>
            <person name="Jensen C."/>
            <person name="Gillespie R.G."/>
            <person name="Hoff K.J."/>
            <person name="Prost S."/>
        </authorList>
    </citation>
    <scope>NUCLEOTIDE SEQUENCE</scope>
</reference>
<dbReference type="AlphaFoldDB" id="A0A8T0EWH8"/>
<accession>A0A8T0EWH8</accession>
<dbReference type="EMBL" id="JABXBU010002072">
    <property type="protein sequence ID" value="KAF8778645.1"/>
    <property type="molecule type" value="Genomic_DNA"/>
</dbReference>
<organism evidence="1 2">
    <name type="scientific">Argiope bruennichi</name>
    <name type="common">Wasp spider</name>
    <name type="synonym">Aranea bruennichi</name>
    <dbReference type="NCBI Taxonomy" id="94029"/>
    <lineage>
        <taxon>Eukaryota</taxon>
        <taxon>Metazoa</taxon>
        <taxon>Ecdysozoa</taxon>
        <taxon>Arthropoda</taxon>
        <taxon>Chelicerata</taxon>
        <taxon>Arachnida</taxon>
        <taxon>Araneae</taxon>
        <taxon>Araneomorphae</taxon>
        <taxon>Entelegynae</taxon>
        <taxon>Araneoidea</taxon>
        <taxon>Araneidae</taxon>
        <taxon>Argiope</taxon>
    </lineage>
</organism>
<evidence type="ECO:0000313" key="2">
    <source>
        <dbReference type="Proteomes" id="UP000807504"/>
    </source>
</evidence>
<sequence length="100" mass="10572">MSYSFHTPNDICRNLAALWNSSAPSLLRVTGASLGSANPCTGEPTGTGTYKGSENSLIKGGFGNLRPESTPLRPSRAGAQVKELIRGHPASRFSFPPQAR</sequence>
<dbReference type="Proteomes" id="UP000807504">
    <property type="component" value="Unassembled WGS sequence"/>
</dbReference>
<proteinExistence type="predicted"/>
<gene>
    <name evidence="1" type="ORF">HNY73_015348</name>
</gene>
<keyword evidence="2" id="KW-1185">Reference proteome</keyword>